<evidence type="ECO:0000256" key="1">
    <source>
        <dbReference type="ARBA" id="ARBA00022490"/>
    </source>
</evidence>
<keyword evidence="3 6" id="KW-0133">Cell shape</keyword>
<dbReference type="InterPro" id="IPR001374">
    <property type="entry name" value="R3H_dom"/>
</dbReference>
<feature type="region of interest" description="Disordered" evidence="7">
    <location>
        <begin position="98"/>
        <end position="122"/>
    </location>
</feature>
<dbReference type="Gene3D" id="3.30.300.20">
    <property type="match status" value="1"/>
</dbReference>
<dbReference type="AlphaFoldDB" id="L0EJF0"/>
<dbReference type="eggNOG" id="COG1847">
    <property type="taxonomic scope" value="Bacteria"/>
</dbReference>
<dbReference type="CDD" id="cd02414">
    <property type="entry name" value="KH-II_Jag"/>
    <property type="match status" value="1"/>
</dbReference>
<evidence type="ECO:0000256" key="7">
    <source>
        <dbReference type="SAM" id="MobiDB-lite"/>
    </source>
</evidence>
<keyword evidence="5 6" id="KW-0961">Cell wall biogenesis/degradation</keyword>
<comment type="subcellular location">
    <subcellularLocation>
        <location evidence="6">Cytoplasm</location>
    </subcellularLocation>
</comment>
<dbReference type="OrthoDB" id="9794483at2"/>
<feature type="compositionally biased region" description="Acidic residues" evidence="7">
    <location>
        <begin position="98"/>
        <end position="108"/>
    </location>
</feature>
<evidence type="ECO:0000313" key="9">
    <source>
        <dbReference type="EMBL" id="AGA59779.1"/>
    </source>
</evidence>
<dbReference type="STRING" id="717605.Theco_3763"/>
<dbReference type="PANTHER" id="PTHR35800">
    <property type="entry name" value="PROTEIN JAG"/>
    <property type="match status" value="1"/>
</dbReference>
<dbReference type="InterPro" id="IPR034079">
    <property type="entry name" value="R3H_KhpB"/>
</dbReference>
<dbReference type="RefSeq" id="WP_015256500.1">
    <property type="nucleotide sequence ID" value="NC_019897.1"/>
</dbReference>
<dbReference type="Pfam" id="PF01424">
    <property type="entry name" value="R3H"/>
    <property type="match status" value="1"/>
</dbReference>
<dbReference type="KEGG" id="tco:Theco_3763"/>
<dbReference type="InterPro" id="IPR038247">
    <property type="entry name" value="Jag_N_dom_sf"/>
</dbReference>
<dbReference type="CDD" id="cd02644">
    <property type="entry name" value="R3H_jag"/>
    <property type="match status" value="1"/>
</dbReference>
<reference evidence="10" key="1">
    <citation type="submission" date="2012-01" db="EMBL/GenBank/DDBJ databases">
        <title>Complete sequence of chromosome of Thermobacillus composti KWC4.</title>
        <authorList>
            <person name="Lucas S."/>
            <person name="Han J."/>
            <person name="Lapidus A."/>
            <person name="Cheng J.-F."/>
            <person name="Goodwin L."/>
            <person name="Pitluck S."/>
            <person name="Peters L."/>
            <person name="Ovchinnikova G."/>
            <person name="Teshima H."/>
            <person name="Detter J.C."/>
            <person name="Han C."/>
            <person name="Tapia R."/>
            <person name="Land M."/>
            <person name="Hauser L."/>
            <person name="Kyrpides N."/>
            <person name="Ivanova N."/>
            <person name="Pagani I."/>
            <person name="Anderson I."/>
            <person name="Woyke T."/>
        </authorList>
    </citation>
    <scope>NUCLEOTIDE SEQUENCE [LARGE SCALE GENOMIC DNA]</scope>
    <source>
        <strain evidence="10">DSM 18247 / JCM 13945 / KWC4</strain>
    </source>
</reference>
<proteinExistence type="inferred from homology"/>
<evidence type="ECO:0000256" key="4">
    <source>
        <dbReference type="ARBA" id="ARBA00023186"/>
    </source>
</evidence>
<comment type="function">
    <text evidence="6">A probable RNA chaperone. Forms a complex with KhpA which binds to cellular RNA and controls its expression. Plays a role in peptidoglycan (PG) homeostasis and cell length regulation.</text>
</comment>
<dbReference type="NCBIfam" id="NF041568">
    <property type="entry name" value="Jag_EloR"/>
    <property type="match status" value="1"/>
</dbReference>
<dbReference type="PANTHER" id="PTHR35800:SF1">
    <property type="entry name" value="RNA-BINDING PROTEIN KHPB"/>
    <property type="match status" value="1"/>
</dbReference>
<name>L0EJF0_THECK</name>
<dbReference type="InterPro" id="IPR032782">
    <property type="entry name" value="KhpB_N"/>
</dbReference>
<feature type="region of interest" description="Jag_N domain" evidence="6">
    <location>
        <begin position="5"/>
        <end position="55"/>
    </location>
</feature>
<dbReference type="GO" id="GO:0009252">
    <property type="term" value="P:peptidoglycan biosynthetic process"/>
    <property type="evidence" value="ECO:0007669"/>
    <property type="project" value="UniProtKB-UniRule"/>
</dbReference>
<keyword evidence="4 6" id="KW-0143">Chaperone</keyword>
<dbReference type="SMART" id="SM01245">
    <property type="entry name" value="Jag_N"/>
    <property type="match status" value="1"/>
</dbReference>
<dbReference type="InterPro" id="IPR039247">
    <property type="entry name" value="KhpB"/>
</dbReference>
<evidence type="ECO:0000259" key="8">
    <source>
        <dbReference type="PROSITE" id="PS51061"/>
    </source>
</evidence>
<evidence type="ECO:0000256" key="3">
    <source>
        <dbReference type="ARBA" id="ARBA00022960"/>
    </source>
</evidence>
<dbReference type="EMBL" id="CP003255">
    <property type="protein sequence ID" value="AGA59779.1"/>
    <property type="molecule type" value="Genomic_DNA"/>
</dbReference>
<evidence type="ECO:0000313" key="10">
    <source>
        <dbReference type="Proteomes" id="UP000010795"/>
    </source>
</evidence>
<evidence type="ECO:0000256" key="6">
    <source>
        <dbReference type="HAMAP-Rule" id="MF_00867"/>
    </source>
</evidence>
<accession>L0EJF0</accession>
<dbReference type="Pfam" id="PF13083">
    <property type="entry name" value="KH_KhpA-B"/>
    <property type="match status" value="1"/>
</dbReference>
<dbReference type="InterPro" id="IPR015946">
    <property type="entry name" value="KH_dom-like_a/b"/>
</dbReference>
<protein>
    <recommendedName>
        <fullName evidence="6">RNA-binding protein KhpB</fullName>
    </recommendedName>
    <alternativeName>
        <fullName evidence="6">RNA-binding protein EloR</fullName>
    </alternativeName>
</protein>
<organism evidence="9 10">
    <name type="scientific">Thermobacillus composti (strain DSM 18247 / JCM 13945 / KWC4)</name>
    <dbReference type="NCBI Taxonomy" id="717605"/>
    <lineage>
        <taxon>Bacteria</taxon>
        <taxon>Bacillati</taxon>
        <taxon>Bacillota</taxon>
        <taxon>Bacilli</taxon>
        <taxon>Bacillales</taxon>
        <taxon>Paenibacillaceae</taxon>
        <taxon>Thermobacillus</taxon>
    </lineage>
</organism>
<evidence type="ECO:0000256" key="2">
    <source>
        <dbReference type="ARBA" id="ARBA00022884"/>
    </source>
</evidence>
<dbReference type="SMART" id="SM00393">
    <property type="entry name" value="R3H"/>
    <property type="match status" value="1"/>
</dbReference>
<dbReference type="Proteomes" id="UP000010795">
    <property type="component" value="Chromosome"/>
</dbReference>
<dbReference type="InterPro" id="IPR038008">
    <property type="entry name" value="Jag_KH"/>
</dbReference>
<dbReference type="Gene3D" id="3.30.1370.50">
    <property type="entry name" value="R3H-like domain"/>
    <property type="match status" value="1"/>
</dbReference>
<feature type="domain" description="R3H" evidence="8">
    <location>
        <begin position="202"/>
        <end position="267"/>
    </location>
</feature>
<keyword evidence="10" id="KW-1185">Reference proteome</keyword>
<dbReference type="GO" id="GO:0008360">
    <property type="term" value="P:regulation of cell shape"/>
    <property type="evidence" value="ECO:0007669"/>
    <property type="project" value="UniProtKB-KW"/>
</dbReference>
<comment type="similarity">
    <text evidence="6">Belongs to the KhpB RNA-binding protein family.</text>
</comment>
<dbReference type="HAMAP" id="MF_00867">
    <property type="entry name" value="KhpB"/>
    <property type="match status" value="1"/>
</dbReference>
<sequence length="267" mass="28979">MKKVTASGKTIEAAVNSGLEQLGTTIDRVKVNVLEQPSRGLFGLFGARPAKVELTLIEEPAAAVPAPAAAEPQAAETAAVEDVMTDAGGSEDEDVAFFEEEEDSEPQDPESRPGEGGAGEAAEAAERFLREVAGAMGITIDISRSESRDGLKLAMSGGEDMGLLIGRRGQTLDALQYLANIVASRSSRERVRIVLDAENFRERRRKTLEELSERLAQRVVRTGKEIVLEPMTPQERKVIHTALQHHPKVKTFSKGDEPNRRVVITLK</sequence>
<comment type="domain">
    <text evidence="6">Has an N-terminal Jag-N domain and 2 RNA-binding domains (KH and R3H).</text>
</comment>
<dbReference type="Gene3D" id="3.30.30.80">
    <property type="entry name" value="probable RNA-binding protein from clostridium symbiosum atcc 14940"/>
    <property type="match status" value="1"/>
</dbReference>
<dbReference type="InterPro" id="IPR036867">
    <property type="entry name" value="R3H_dom_sf"/>
</dbReference>
<dbReference type="GO" id="GO:0003723">
    <property type="term" value="F:RNA binding"/>
    <property type="evidence" value="ECO:0007669"/>
    <property type="project" value="UniProtKB-UniRule"/>
</dbReference>
<evidence type="ECO:0000256" key="5">
    <source>
        <dbReference type="ARBA" id="ARBA00023316"/>
    </source>
</evidence>
<comment type="subunit">
    <text evidence="6">Forms a complex with KhpA.</text>
</comment>
<keyword evidence="2 6" id="KW-0694">RNA-binding</keyword>
<dbReference type="GO" id="GO:0071555">
    <property type="term" value="P:cell wall organization"/>
    <property type="evidence" value="ECO:0007669"/>
    <property type="project" value="UniProtKB-KW"/>
</dbReference>
<keyword evidence="1 6" id="KW-0963">Cytoplasm</keyword>
<dbReference type="Pfam" id="PF14804">
    <property type="entry name" value="Jag_N"/>
    <property type="match status" value="1"/>
</dbReference>
<dbReference type="PROSITE" id="PS51061">
    <property type="entry name" value="R3H"/>
    <property type="match status" value="1"/>
</dbReference>
<dbReference type="GO" id="GO:0005737">
    <property type="term" value="C:cytoplasm"/>
    <property type="evidence" value="ECO:0007669"/>
    <property type="project" value="UniProtKB-SubCell"/>
</dbReference>
<gene>
    <name evidence="6" type="primary">khpB</name>
    <name evidence="6" type="synonym">eloR</name>
    <name evidence="9" type="ordered locus">Theco_3763</name>
</gene>
<dbReference type="SUPFAM" id="SSF82708">
    <property type="entry name" value="R3H domain"/>
    <property type="match status" value="1"/>
</dbReference>
<dbReference type="HOGENOM" id="CLU_042512_0_0_9"/>